<sequence>MGTWQDGRRPITIAILAMGGEGGGVLADWVVSVGEAAGYTAQSTSVAGVAQRTGATVYYVELYPPADAPPADAPPADAAAGAVRREPVLGLFPTPGEVDIVIASELMEAGRAVQRGFATPDRTTLIASTNRVYAITERIAPGDGRASGDELLTAARAGAKRFVGADFMELATRAGSVISASLLGALAGSKALPFGRDDFEAAVRRSGKAVDASLAAFALGHDAARAPAPVPAPARPAGRGPVPVTIGRRPPRDPAEEAAEAEEARHRELAATDPARLVGPALRGHAAKVSGFPAPARSMLVRGIVRTAVYQDTAYTDRYLERLARIAEVDGDGSARLTAEAARHVALWMCYQDTVHVALQKIRRRRITGIREEAHAEPGQLMQVREYLHPRIDEITDTLPTRLGRRLAASRTFGRVVARTTRDGMVVNTTGAFGFSMLWVMARMRPLRPRSLRFGREQQAIDAWLDLVVATASDDYGLACEIVECQGVLKGYGQTHAHGSESFALLIDAARTLSGDPRAAAGLARLRAAALADEDGAALRAALAALPADRPSSLTP</sequence>
<evidence type="ECO:0000256" key="1">
    <source>
        <dbReference type="ARBA" id="ARBA00023002"/>
    </source>
</evidence>
<dbReference type="PANTHER" id="PTHR43854">
    <property type="entry name" value="INDOLEPYRUVATE OXIDOREDUCTASE SUBUNIT IORB"/>
    <property type="match status" value="1"/>
</dbReference>
<comment type="caution">
    <text evidence="5">The sequence shown here is derived from an EMBL/GenBank/DDBJ whole genome shotgun (WGS) entry which is preliminary data.</text>
</comment>
<dbReference type="RefSeq" id="WP_148351857.1">
    <property type="nucleotide sequence ID" value="NZ_JBHSBF010000034.1"/>
</dbReference>
<evidence type="ECO:0000256" key="2">
    <source>
        <dbReference type="SAM" id="MobiDB-lite"/>
    </source>
</evidence>
<dbReference type="InterPro" id="IPR052198">
    <property type="entry name" value="IorB_Oxidoreductase"/>
</dbReference>
<dbReference type="Pfam" id="PF01558">
    <property type="entry name" value="POR"/>
    <property type="match status" value="1"/>
</dbReference>
<dbReference type="InterPro" id="IPR002869">
    <property type="entry name" value="Pyrv_flavodox_OxRed_cen"/>
</dbReference>
<dbReference type="Gene3D" id="3.40.920.10">
    <property type="entry name" value="Pyruvate-ferredoxin oxidoreductase, PFOR, domain III"/>
    <property type="match status" value="1"/>
</dbReference>
<feature type="region of interest" description="Disordered" evidence="2">
    <location>
        <begin position="227"/>
        <end position="267"/>
    </location>
</feature>
<dbReference type="EMBL" id="VSFF01000008">
    <property type="protein sequence ID" value="TYC13163.1"/>
    <property type="molecule type" value="Genomic_DNA"/>
</dbReference>
<dbReference type="GO" id="GO:0016903">
    <property type="term" value="F:oxidoreductase activity, acting on the aldehyde or oxo group of donors"/>
    <property type="evidence" value="ECO:0007669"/>
    <property type="project" value="InterPro"/>
</dbReference>
<name>A0A5D0U610_9ACTN</name>
<dbReference type="AlphaFoldDB" id="A0A5D0U610"/>
<organism evidence="5 6">
    <name type="scientific">Actinomadura syzygii</name>
    <dbReference type="NCBI Taxonomy" id="1427538"/>
    <lineage>
        <taxon>Bacteria</taxon>
        <taxon>Bacillati</taxon>
        <taxon>Actinomycetota</taxon>
        <taxon>Actinomycetes</taxon>
        <taxon>Streptosporangiales</taxon>
        <taxon>Thermomonosporaceae</taxon>
        <taxon>Actinomadura</taxon>
    </lineage>
</organism>
<dbReference type="InterPro" id="IPR046667">
    <property type="entry name" value="DUF6537"/>
</dbReference>
<evidence type="ECO:0000259" key="3">
    <source>
        <dbReference type="Pfam" id="PF01558"/>
    </source>
</evidence>
<dbReference type="InterPro" id="IPR019752">
    <property type="entry name" value="Pyrv/ketoisovalerate_OxRed_cat"/>
</dbReference>
<keyword evidence="5" id="KW-0670">Pyruvate</keyword>
<dbReference type="NCBIfam" id="NF006179">
    <property type="entry name" value="PRK08312.1"/>
    <property type="match status" value="1"/>
</dbReference>
<feature type="domain" description="Pyruvate/ketoisovalerate oxidoreductase catalytic" evidence="3">
    <location>
        <begin position="19"/>
        <end position="221"/>
    </location>
</feature>
<keyword evidence="6" id="KW-1185">Reference proteome</keyword>
<reference evidence="5 6" key="1">
    <citation type="submission" date="2019-08" db="EMBL/GenBank/DDBJ databases">
        <title>Actinomadura sp. nov. CYP1-5 isolated from mountain soil.</title>
        <authorList>
            <person name="Songsumanus A."/>
            <person name="Kuncharoen N."/>
            <person name="Kudo T."/>
            <person name="Yuki M."/>
            <person name="Igarashi Y."/>
            <person name="Tanasupawat S."/>
        </authorList>
    </citation>
    <scope>NUCLEOTIDE SEQUENCE [LARGE SCALE GENOMIC DNA]</scope>
    <source>
        <strain evidence="5 6">GKU157</strain>
    </source>
</reference>
<protein>
    <submittedName>
        <fullName evidence="5">Indolepyruvate oxidoreductase subunit beta family protein</fullName>
    </submittedName>
</protein>
<proteinExistence type="predicted"/>
<evidence type="ECO:0000259" key="4">
    <source>
        <dbReference type="Pfam" id="PF20169"/>
    </source>
</evidence>
<feature type="compositionally biased region" description="Low complexity" evidence="2">
    <location>
        <begin position="235"/>
        <end position="244"/>
    </location>
</feature>
<accession>A0A5D0U610</accession>
<feature type="domain" description="DUF6537" evidence="4">
    <location>
        <begin position="297"/>
        <end position="507"/>
    </location>
</feature>
<evidence type="ECO:0000313" key="5">
    <source>
        <dbReference type="EMBL" id="TYC13163.1"/>
    </source>
</evidence>
<evidence type="ECO:0000313" key="6">
    <source>
        <dbReference type="Proteomes" id="UP000322634"/>
    </source>
</evidence>
<dbReference type="OrthoDB" id="1490270at2"/>
<dbReference type="Proteomes" id="UP000322634">
    <property type="component" value="Unassembled WGS sequence"/>
</dbReference>
<dbReference type="PANTHER" id="PTHR43854:SF1">
    <property type="entry name" value="INDOLEPYRUVATE OXIDOREDUCTASE SUBUNIT IORB"/>
    <property type="match status" value="1"/>
</dbReference>
<gene>
    <name evidence="5" type="ORF">FXF65_21905</name>
</gene>
<keyword evidence="1" id="KW-0560">Oxidoreductase</keyword>
<dbReference type="Pfam" id="PF20169">
    <property type="entry name" value="DUF6537"/>
    <property type="match status" value="1"/>
</dbReference>